<organism evidence="2 4">
    <name type="scientific">Gibberella zeae (strain ATCC MYA-4620 / CBS 123657 / FGSC 9075 / NRRL 31084 / PH-1)</name>
    <name type="common">Wheat head blight fungus</name>
    <name type="synonym">Fusarium graminearum</name>
    <dbReference type="NCBI Taxonomy" id="229533"/>
    <lineage>
        <taxon>Eukaryota</taxon>
        <taxon>Fungi</taxon>
        <taxon>Dikarya</taxon>
        <taxon>Ascomycota</taxon>
        <taxon>Pezizomycotina</taxon>
        <taxon>Sordariomycetes</taxon>
        <taxon>Hypocreomycetidae</taxon>
        <taxon>Hypocreales</taxon>
        <taxon>Nectriaceae</taxon>
        <taxon>Fusarium</taxon>
    </lineage>
</organism>
<keyword evidence="4" id="KW-1185">Reference proteome</keyword>
<dbReference type="RefSeq" id="XP_011326887.1">
    <property type="nucleotide sequence ID" value="XM_011328585.1"/>
</dbReference>
<reference evidence="3 4" key="2">
    <citation type="journal article" date="2010" name="Nature">
        <title>Comparative genomics reveals mobile pathogenicity chromosomes in Fusarium.</title>
        <authorList>
            <person name="Ma L.J."/>
            <person name="van der Does H.C."/>
            <person name="Borkovich K.A."/>
            <person name="Coleman J.J."/>
            <person name="Daboussi M.J."/>
            <person name="Di Pietro A."/>
            <person name="Dufresne M."/>
            <person name="Freitag M."/>
            <person name="Grabherr M."/>
            <person name="Henrissat B."/>
            <person name="Houterman P.M."/>
            <person name="Kang S."/>
            <person name="Shim W.B."/>
            <person name="Woloshuk C."/>
            <person name="Xie X."/>
            <person name="Xu J.R."/>
            <person name="Antoniw J."/>
            <person name="Baker S.E."/>
            <person name="Bluhm B.H."/>
            <person name="Breakspear A."/>
            <person name="Brown D.W."/>
            <person name="Butchko R.A."/>
            <person name="Chapman S."/>
            <person name="Coulson R."/>
            <person name="Coutinho P.M."/>
            <person name="Danchin E.G."/>
            <person name="Diener A."/>
            <person name="Gale L.R."/>
            <person name="Gardiner D.M."/>
            <person name="Goff S."/>
            <person name="Hammond-Kosack K.E."/>
            <person name="Hilburn K."/>
            <person name="Hua-Van A."/>
            <person name="Jonkers W."/>
            <person name="Kazan K."/>
            <person name="Kodira C.D."/>
            <person name="Koehrsen M."/>
            <person name="Kumar L."/>
            <person name="Lee Y.H."/>
            <person name="Li L."/>
            <person name="Manners J.M."/>
            <person name="Miranda-Saavedra D."/>
            <person name="Mukherjee M."/>
            <person name="Park G."/>
            <person name="Park J."/>
            <person name="Park S.Y."/>
            <person name="Proctor R.H."/>
            <person name="Regev A."/>
            <person name="Ruiz-Roldan M.C."/>
            <person name="Sain D."/>
            <person name="Sakthikumar S."/>
            <person name="Sykes S."/>
            <person name="Schwartz D.C."/>
            <person name="Turgeon B.G."/>
            <person name="Wapinski I."/>
            <person name="Yoder O."/>
            <person name="Young S."/>
            <person name="Zeng Q."/>
            <person name="Zhou S."/>
            <person name="Galagan J."/>
            <person name="Cuomo C.A."/>
            <person name="Kistler H.C."/>
            <person name="Rep M."/>
        </authorList>
    </citation>
    <scope>GENOME REANNOTATION</scope>
    <source>
        <strain evidence="4">ATCC MYA-4620 / CBS 123657 / FGSC 9075 / NRRL 31084 / PH-1</strain>
        <strain evidence="3">PH-1 / ATCC MYA-4620 / FGSC 9075 / NRRL 31084</strain>
    </source>
</reference>
<dbReference type="EnsemblFungi" id="CEF83502">
    <property type="protein sequence ID" value="CEF83502"/>
    <property type="gene ID" value="FGRRES_13081"/>
</dbReference>
<accession>I1S8A3</accession>
<dbReference type="InParanoid" id="I1S8A3"/>
<evidence type="ECO:0000313" key="4">
    <source>
        <dbReference type="Proteomes" id="UP000070720"/>
    </source>
</evidence>
<dbReference type="VEuPathDB" id="FungiDB:FGRAMPH1_01G24131"/>
<reference evidence="2 4" key="4">
    <citation type="journal article" date="2015" name="BMC Genomics">
        <title>The completed genome sequence of the pathogenic ascomycete fungus Fusarium graminearum.</title>
        <authorList>
            <person name="King R."/>
            <person name="Urban M."/>
            <person name="Hammond-Kosack M.C."/>
            <person name="Hassani-Pak K."/>
            <person name="Hammond-Kosack K.E."/>
        </authorList>
    </citation>
    <scope>NUCLEOTIDE SEQUENCE [LARGE SCALE GENOMIC DNA]</scope>
    <source>
        <strain evidence="4">ATCC MYA-4620 / CBS 123657 / FGSC 9075 / NRRL 31084 / PH-1</strain>
        <strain evidence="2">PH-1</strain>
    </source>
</reference>
<dbReference type="AlphaFoldDB" id="I1S8A3"/>
<dbReference type="KEGG" id="fgr:FGSG_13081"/>
<feature type="region of interest" description="Disordered" evidence="1">
    <location>
        <begin position="1"/>
        <end position="23"/>
    </location>
</feature>
<proteinExistence type="predicted"/>
<evidence type="ECO:0000256" key="1">
    <source>
        <dbReference type="SAM" id="MobiDB-lite"/>
    </source>
</evidence>
<reference key="3">
    <citation type="submission" date="2014-02" db="EMBL/GenBank/DDBJ databases">
        <title>A revised Fusarium graminearum genomic reference sequence using whole shotgun re-sequencing.</title>
        <authorList>
            <person name="King R."/>
            <person name="Urban M."/>
            <person name="Hassani-Pak K."/>
            <person name="Hammond-Kosack K."/>
        </authorList>
    </citation>
    <scope>NUCLEOTIDE SEQUENCE</scope>
    <source>
        <strain>PH-1</strain>
    </source>
</reference>
<evidence type="ECO:0000313" key="2">
    <source>
        <dbReference type="EMBL" id="CEF83502.1"/>
    </source>
</evidence>
<dbReference type="EMBL" id="HG970335">
    <property type="protein sequence ID" value="CEF83502.1"/>
    <property type="molecule type" value="Genomic_DNA"/>
</dbReference>
<gene>
    <name evidence="2" type="ORF">FGRAMPH1_01T24131</name>
</gene>
<sequence length="101" mass="11123">MSPGQTKLAPRFGGQAEKKSTPILGTPASWVPAPLEILASVIPEIDMLYIVLHYSNNLEILLPSTSIKAKAPRSSVVGRDLFPRYWSRVPTRRGNTYLSTT</sequence>
<evidence type="ECO:0000313" key="3">
    <source>
        <dbReference type="EnsemblFungi" id="CEF83502"/>
    </source>
</evidence>
<dbReference type="HOGENOM" id="CLU_2291943_0_0_1"/>
<reference evidence="3 4" key="1">
    <citation type="journal article" date="2007" name="Science">
        <title>The Fusarium graminearum genome reveals a link between localized polymorphism and pathogen specialization.</title>
        <authorList>
            <person name="Cuomo C.A."/>
            <person name="Gueldener U."/>
            <person name="Xu J.-R."/>
            <person name="Trail F."/>
            <person name="Turgeon B.G."/>
            <person name="Di Pietro A."/>
            <person name="Walton J.D."/>
            <person name="Ma L.-J."/>
            <person name="Baker S.E."/>
            <person name="Rep M."/>
            <person name="Adam G."/>
            <person name="Antoniw J."/>
            <person name="Baldwin T."/>
            <person name="Calvo S.E."/>
            <person name="Chang Y.-L."/>
            <person name="DeCaprio D."/>
            <person name="Gale L.R."/>
            <person name="Gnerre S."/>
            <person name="Goswami R.S."/>
            <person name="Hammond-Kosack K."/>
            <person name="Harris L.J."/>
            <person name="Hilburn K."/>
            <person name="Kennell J.C."/>
            <person name="Kroken S."/>
            <person name="Magnuson J.K."/>
            <person name="Mannhaupt G."/>
            <person name="Mauceli E.W."/>
            <person name="Mewes H.-W."/>
            <person name="Mitterbauer R."/>
            <person name="Muehlbauer G."/>
            <person name="Muensterkoetter M."/>
            <person name="Nelson D."/>
            <person name="O'Donnell K."/>
            <person name="Ouellet T."/>
            <person name="Qi W."/>
            <person name="Quesneville H."/>
            <person name="Roncero M.I.G."/>
            <person name="Seong K.-Y."/>
            <person name="Tetko I.V."/>
            <person name="Urban M."/>
            <person name="Waalwijk C."/>
            <person name="Ward T.J."/>
            <person name="Yao J."/>
            <person name="Birren B.W."/>
            <person name="Kistler H.C."/>
        </authorList>
    </citation>
    <scope>NUCLEOTIDE SEQUENCE [LARGE SCALE GENOMIC DNA]</scope>
    <source>
        <strain evidence="4">ATCC MYA-4620 / CBS 123657 / FGSC 9075 / NRRL 31084 / PH-1</strain>
        <strain evidence="3">PH-1 / ATCC MYA-4620 / FGSC 9075 / NRRL 31084</strain>
    </source>
</reference>
<reference evidence="3" key="5">
    <citation type="submission" date="2017-01" db="UniProtKB">
        <authorList>
            <consortium name="EnsemblFungi"/>
        </authorList>
    </citation>
    <scope>IDENTIFICATION</scope>
    <source>
        <strain evidence="3">PH-1 / ATCC MYA-4620 / FGSC 9075 / NRRL 31084</strain>
    </source>
</reference>
<dbReference type="Proteomes" id="UP000070720">
    <property type="component" value="Chromosome 4"/>
</dbReference>
<name>I1S8A3_GIBZE</name>
<protein>
    <submittedName>
        <fullName evidence="2">Chromosome 4, complete genome</fullName>
    </submittedName>
</protein>